<protein>
    <submittedName>
        <fullName evidence="4">L-fuculose-phosphate aldolase</fullName>
    </submittedName>
</protein>
<dbReference type="PANTHER" id="PTHR22789">
    <property type="entry name" value="FUCULOSE PHOSPHATE ALDOLASE"/>
    <property type="match status" value="1"/>
</dbReference>
<dbReference type="Proteomes" id="UP000242329">
    <property type="component" value="Unassembled WGS sequence"/>
</dbReference>
<dbReference type="GO" id="GO:0046872">
    <property type="term" value="F:metal ion binding"/>
    <property type="evidence" value="ECO:0007669"/>
    <property type="project" value="UniProtKB-KW"/>
</dbReference>
<dbReference type="InterPro" id="IPR050197">
    <property type="entry name" value="Aldolase_class_II_sugar_metab"/>
</dbReference>
<sequence>MRYVEVRREVCMTAREIYEARLVAGTWGNVSAWVDDVMVITPSGMDYGTLSPEDMVIVNGEGEVIEGFFAPSVETPLHLAIYKNRPDVKGIVHVHSPYATAFAVARRPIPVILEETAQAIGHEIPVAPYAHCGSEELAHHVVRTLGQDKKAVLLANHGLITVDVSPSAALRACYIAERTAMITLFAEQIGSINILADEDVKCLYEKFKNYGQKKDR</sequence>
<proteinExistence type="predicted"/>
<dbReference type="SUPFAM" id="SSF53639">
    <property type="entry name" value="AraD/HMP-PK domain-like"/>
    <property type="match status" value="1"/>
</dbReference>
<dbReference type="GO" id="GO:0019323">
    <property type="term" value="P:pentose catabolic process"/>
    <property type="evidence" value="ECO:0007669"/>
    <property type="project" value="TreeGrafter"/>
</dbReference>
<dbReference type="OrthoDB" id="9794581at2"/>
<dbReference type="PANTHER" id="PTHR22789:SF0">
    <property type="entry name" value="3-OXO-TETRONATE 4-PHOSPHATE DECARBOXYLASE-RELATED"/>
    <property type="match status" value="1"/>
</dbReference>
<dbReference type="EMBL" id="FQWY01000023">
    <property type="protein sequence ID" value="SHH01489.1"/>
    <property type="molecule type" value="Genomic_DNA"/>
</dbReference>
<evidence type="ECO:0000256" key="2">
    <source>
        <dbReference type="ARBA" id="ARBA00023239"/>
    </source>
</evidence>
<feature type="domain" description="Class II aldolase/adducin N-terminal" evidence="3">
    <location>
        <begin position="8"/>
        <end position="184"/>
    </location>
</feature>
<dbReference type="GO" id="GO:0005829">
    <property type="term" value="C:cytosol"/>
    <property type="evidence" value="ECO:0007669"/>
    <property type="project" value="TreeGrafter"/>
</dbReference>
<evidence type="ECO:0000259" key="3">
    <source>
        <dbReference type="SMART" id="SM01007"/>
    </source>
</evidence>
<evidence type="ECO:0000313" key="4">
    <source>
        <dbReference type="EMBL" id="SHH01489.1"/>
    </source>
</evidence>
<keyword evidence="2" id="KW-0456">Lyase</keyword>
<dbReference type="GO" id="GO:0016832">
    <property type="term" value="F:aldehyde-lyase activity"/>
    <property type="evidence" value="ECO:0007669"/>
    <property type="project" value="TreeGrafter"/>
</dbReference>
<dbReference type="SMART" id="SM01007">
    <property type="entry name" value="Aldolase_II"/>
    <property type="match status" value="1"/>
</dbReference>
<reference evidence="5" key="1">
    <citation type="submission" date="2016-11" db="EMBL/GenBank/DDBJ databases">
        <authorList>
            <person name="Varghese N."/>
            <person name="Submissions S."/>
        </authorList>
    </citation>
    <scope>NUCLEOTIDE SEQUENCE [LARGE SCALE GENOMIC DNA]</scope>
    <source>
        <strain evidence="5">DSM 11003</strain>
    </source>
</reference>
<dbReference type="InterPro" id="IPR001303">
    <property type="entry name" value="Aldolase_II/adducin_N"/>
</dbReference>
<accession>A0A1M5PJ23</accession>
<keyword evidence="5" id="KW-1185">Reference proteome</keyword>
<evidence type="ECO:0000256" key="1">
    <source>
        <dbReference type="ARBA" id="ARBA00022723"/>
    </source>
</evidence>
<dbReference type="InterPro" id="IPR036409">
    <property type="entry name" value="Aldolase_II/adducin_N_sf"/>
</dbReference>
<keyword evidence="1" id="KW-0479">Metal-binding</keyword>
<dbReference type="Gene3D" id="3.40.225.10">
    <property type="entry name" value="Class II aldolase/adducin N-terminal domain"/>
    <property type="match status" value="1"/>
</dbReference>
<organism evidence="4 5">
    <name type="scientific">Thermosyntropha lipolytica DSM 11003</name>
    <dbReference type="NCBI Taxonomy" id="1123382"/>
    <lineage>
        <taxon>Bacteria</taxon>
        <taxon>Bacillati</taxon>
        <taxon>Bacillota</taxon>
        <taxon>Clostridia</taxon>
        <taxon>Eubacteriales</taxon>
        <taxon>Syntrophomonadaceae</taxon>
        <taxon>Thermosyntropha</taxon>
    </lineage>
</organism>
<dbReference type="AlphaFoldDB" id="A0A1M5PJ23"/>
<evidence type="ECO:0000313" key="5">
    <source>
        <dbReference type="Proteomes" id="UP000242329"/>
    </source>
</evidence>
<gene>
    <name evidence="4" type="ORF">SAMN02745221_01480</name>
</gene>
<dbReference type="Pfam" id="PF00596">
    <property type="entry name" value="Aldolase_II"/>
    <property type="match status" value="1"/>
</dbReference>
<dbReference type="STRING" id="1123382.SAMN02745221_01480"/>
<dbReference type="RefSeq" id="WP_073092235.1">
    <property type="nucleotide sequence ID" value="NZ_FQWY01000023.1"/>
</dbReference>
<name>A0A1M5PJ23_9FIRM</name>